<evidence type="ECO:0008006" key="3">
    <source>
        <dbReference type="Google" id="ProtNLM"/>
    </source>
</evidence>
<dbReference type="InterPro" id="IPR025127">
    <property type="entry name" value="DUF4054"/>
</dbReference>
<dbReference type="AlphaFoldDB" id="A0A7H1NTZ4"/>
<dbReference type="RefSeq" id="WP_203413436.1">
    <property type="nucleotide sequence ID" value="NZ_CP060244.1"/>
</dbReference>
<gene>
    <name evidence="1" type="ORF">JGUZn3_20490</name>
</gene>
<dbReference type="Proteomes" id="UP000516349">
    <property type="component" value="Chromosome"/>
</dbReference>
<proteinExistence type="predicted"/>
<dbReference type="KEGG" id="ebla:JGUZn3_20490"/>
<evidence type="ECO:0000313" key="1">
    <source>
        <dbReference type="EMBL" id="QNT79254.1"/>
    </source>
</evidence>
<name>A0A7H1NTZ4_9PROT</name>
<organism evidence="1 2">
    <name type="scientific">Entomobacter blattae</name>
    <dbReference type="NCBI Taxonomy" id="2762277"/>
    <lineage>
        <taxon>Bacteria</taxon>
        <taxon>Pseudomonadati</taxon>
        <taxon>Pseudomonadota</taxon>
        <taxon>Alphaproteobacteria</taxon>
        <taxon>Acetobacterales</taxon>
        <taxon>Acetobacteraceae</taxon>
        <taxon>Entomobacter</taxon>
    </lineage>
</organism>
<reference evidence="1 2" key="1">
    <citation type="submission" date="2020-08" db="EMBL/GenBank/DDBJ databases">
        <title>Complete genome sequence of Entomobacter blattae G55GP.</title>
        <authorList>
            <person name="Poehlein A."/>
            <person name="Guzman J."/>
            <person name="Daniel R."/>
            <person name="Vilcinskas A."/>
        </authorList>
    </citation>
    <scope>NUCLEOTIDE SEQUENCE [LARGE SCALE GENOMIC DNA]</scope>
    <source>
        <strain evidence="1 2">G55GP</strain>
    </source>
</reference>
<evidence type="ECO:0000313" key="2">
    <source>
        <dbReference type="Proteomes" id="UP000516349"/>
    </source>
</evidence>
<dbReference type="Pfam" id="PF13262">
    <property type="entry name" value="DUF4054"/>
    <property type="match status" value="1"/>
</dbReference>
<sequence length="144" mass="16084">MTQSLEEATLTEPEFRDLFPEFEDSKAYPAKIIVARLKIINLRINGFRWRNLSDYGRGLMLAHYLALWKYTQLQNRVGADGKTQVSSVPGMAVGAVNSKSVGALSVGYDTSLSKLDDAGFWNLTTYGQEFWQLVGLIGMPGQQF</sequence>
<accession>A0A7H1NTZ4</accession>
<keyword evidence="2" id="KW-1185">Reference proteome</keyword>
<protein>
    <recommendedName>
        <fullName evidence="3">DUF4054 domain-containing protein</fullName>
    </recommendedName>
</protein>
<dbReference type="EMBL" id="CP060244">
    <property type="protein sequence ID" value="QNT79254.1"/>
    <property type="molecule type" value="Genomic_DNA"/>
</dbReference>